<dbReference type="Proteomes" id="UP000232722">
    <property type="component" value="Unassembled WGS sequence"/>
</dbReference>
<reference evidence="2 3" key="2">
    <citation type="submission" date="2017-09" db="EMBL/GenBank/DDBJ databases">
        <title>Extensive intraspecific genome diversity in a model arbuscular mycorrhizal fungus.</title>
        <authorList>
            <person name="Chen E.C."/>
            <person name="Morin E."/>
            <person name="Beaudet D."/>
            <person name="Noel J."/>
            <person name="Ndikumana S."/>
            <person name="Charron P."/>
            <person name="St-Onge C."/>
            <person name="Giorgi J."/>
            <person name="Grigoriev I.V."/>
            <person name="Roux C."/>
            <person name="Martin F.M."/>
            <person name="Corradi N."/>
        </authorList>
    </citation>
    <scope>NUCLEOTIDE SEQUENCE [LARGE SCALE GENOMIC DNA]</scope>
    <source>
        <strain evidence="2 3">A5</strain>
    </source>
</reference>
<evidence type="ECO:0000313" key="2">
    <source>
        <dbReference type="EMBL" id="PKC05645.1"/>
    </source>
</evidence>
<organism evidence="2 3">
    <name type="scientific">Rhizophagus irregularis</name>
    <dbReference type="NCBI Taxonomy" id="588596"/>
    <lineage>
        <taxon>Eukaryota</taxon>
        <taxon>Fungi</taxon>
        <taxon>Fungi incertae sedis</taxon>
        <taxon>Mucoromycota</taxon>
        <taxon>Glomeromycotina</taxon>
        <taxon>Glomeromycetes</taxon>
        <taxon>Glomerales</taxon>
        <taxon>Glomeraceae</taxon>
        <taxon>Rhizophagus</taxon>
    </lineage>
</organism>
<accession>A0A2N0PFQ5</accession>
<comment type="caution">
    <text evidence="2">The sequence shown here is derived from an EMBL/GenBank/DDBJ whole genome shotgun (WGS) entry which is preliminary data.</text>
</comment>
<dbReference type="EMBL" id="LLXJ01000853">
    <property type="protein sequence ID" value="PKC05645.1"/>
    <property type="molecule type" value="Genomic_DNA"/>
</dbReference>
<reference evidence="2 3" key="1">
    <citation type="submission" date="2016-04" db="EMBL/GenBank/DDBJ databases">
        <title>Genome analyses suggest a sexual origin of heterokaryosis in a supposedly ancient asexual fungus.</title>
        <authorList>
            <person name="Ropars J."/>
            <person name="Sedzielewska K."/>
            <person name="Noel J."/>
            <person name="Charron P."/>
            <person name="Farinelli L."/>
            <person name="Marton T."/>
            <person name="Kruger M."/>
            <person name="Pelin A."/>
            <person name="Brachmann A."/>
            <person name="Corradi N."/>
        </authorList>
    </citation>
    <scope>NUCLEOTIDE SEQUENCE [LARGE SCALE GENOMIC DNA]</scope>
    <source>
        <strain evidence="2 3">A5</strain>
    </source>
</reference>
<dbReference type="AlphaFoldDB" id="A0A2N0PFQ5"/>
<sequence length="150" mass="17446">MYNKFKNLYTPSSPNNERKNNVRKINGIMKNKCLRKLYERNYNELLIQPVIWTVSNDAWPPYNGTNGQMYHQSDPTFVITKFEPMIVCISIDITAFGAGVPMGCERCESEKKRQVNISFNSFIANDRQLKIGLIPLVSYKLLYTTHLKFK</sequence>
<name>A0A2N0PFQ5_9GLOM</name>
<gene>
    <name evidence="2" type="ORF">RhiirA5_378468</name>
</gene>
<feature type="region of interest" description="Disordered" evidence="1">
    <location>
        <begin position="1"/>
        <end position="20"/>
    </location>
</feature>
<evidence type="ECO:0000313" key="3">
    <source>
        <dbReference type="Proteomes" id="UP000232722"/>
    </source>
</evidence>
<protein>
    <submittedName>
        <fullName evidence="2">Uncharacterized protein</fullName>
    </submittedName>
</protein>
<proteinExistence type="predicted"/>
<evidence type="ECO:0000256" key="1">
    <source>
        <dbReference type="SAM" id="MobiDB-lite"/>
    </source>
</evidence>